<reference evidence="1 2" key="1">
    <citation type="submission" date="2017-09" db="EMBL/GenBank/DDBJ databases">
        <authorList>
            <person name="Ehlers B."/>
            <person name="Leendertz F.H."/>
        </authorList>
    </citation>
    <scope>NUCLEOTIDE SEQUENCE [LARGE SCALE GENOMIC DNA]</scope>
    <source>
        <strain evidence="1 2">CGMCC 4.7095</strain>
    </source>
</reference>
<name>A0A286DYU1_9ACTN</name>
<protein>
    <submittedName>
        <fullName evidence="1">Uncharacterized protein</fullName>
    </submittedName>
</protein>
<keyword evidence="2" id="KW-1185">Reference proteome</keyword>
<dbReference type="EMBL" id="OCNE01000012">
    <property type="protein sequence ID" value="SOD63836.1"/>
    <property type="molecule type" value="Genomic_DNA"/>
</dbReference>
<dbReference type="RefSeq" id="WP_170970594.1">
    <property type="nucleotide sequence ID" value="NZ_OCNE01000012.1"/>
</dbReference>
<dbReference type="AlphaFoldDB" id="A0A286DYU1"/>
<proteinExistence type="predicted"/>
<accession>A0A286DYU1</accession>
<gene>
    <name evidence="1" type="ORF">SAMN06297387_112196</name>
</gene>
<evidence type="ECO:0000313" key="1">
    <source>
        <dbReference type="EMBL" id="SOD63836.1"/>
    </source>
</evidence>
<organism evidence="1 2">
    <name type="scientific">Streptomyces zhaozhouensis</name>
    <dbReference type="NCBI Taxonomy" id="1300267"/>
    <lineage>
        <taxon>Bacteria</taxon>
        <taxon>Bacillati</taxon>
        <taxon>Actinomycetota</taxon>
        <taxon>Actinomycetes</taxon>
        <taxon>Kitasatosporales</taxon>
        <taxon>Streptomycetaceae</taxon>
        <taxon>Streptomyces</taxon>
    </lineage>
</organism>
<sequence length="45" mass="4884">MDVKETFYLSNNGDAEGVVAPHRCWHCKGRGYSCQSSSACSPPHA</sequence>
<evidence type="ECO:0000313" key="2">
    <source>
        <dbReference type="Proteomes" id="UP000219072"/>
    </source>
</evidence>
<dbReference type="Proteomes" id="UP000219072">
    <property type="component" value="Unassembled WGS sequence"/>
</dbReference>